<dbReference type="Proteomes" id="UP000684084">
    <property type="component" value="Unassembled WGS sequence"/>
</dbReference>
<dbReference type="OrthoDB" id="10349171at2759"/>
<dbReference type="EMBL" id="CAGKOT010000055">
    <property type="protein sequence ID" value="CAB5386211.1"/>
    <property type="molecule type" value="Genomic_DNA"/>
</dbReference>
<gene>
    <name evidence="1" type="ORF">CHRIB12_LOCUS19608</name>
</gene>
<sequence length="141" mass="16129">MIRVTKPGGYVEILDIYFTLRGAGPILSKIYEAHNTSCLQRGVDMKIIPNLDKIIQSNQNTPIVYRDEKSYILGPNGGKVGMIKQDIFIGYHDNEVATENLSPFLGISKEEYKIMITKDLIEELKYTSPEFLLIRFWAKKN</sequence>
<comment type="caution">
    <text evidence="1">The sequence shown here is derived from an EMBL/GenBank/DDBJ whole genome shotgun (WGS) entry which is preliminary data.</text>
</comment>
<evidence type="ECO:0000313" key="1">
    <source>
        <dbReference type="EMBL" id="CAB5386211.1"/>
    </source>
</evidence>
<protein>
    <submittedName>
        <fullName evidence="1">Uncharacterized protein</fullName>
    </submittedName>
</protein>
<evidence type="ECO:0000313" key="2">
    <source>
        <dbReference type="Proteomes" id="UP000684084"/>
    </source>
</evidence>
<organism evidence="1 2">
    <name type="scientific">Rhizophagus irregularis</name>
    <dbReference type="NCBI Taxonomy" id="588596"/>
    <lineage>
        <taxon>Eukaryota</taxon>
        <taxon>Fungi</taxon>
        <taxon>Fungi incertae sedis</taxon>
        <taxon>Mucoromycota</taxon>
        <taxon>Glomeromycotina</taxon>
        <taxon>Glomeromycetes</taxon>
        <taxon>Glomerales</taxon>
        <taxon>Glomeraceae</taxon>
        <taxon>Rhizophagus</taxon>
    </lineage>
</organism>
<dbReference type="AlphaFoldDB" id="A0A915ZT49"/>
<proteinExistence type="predicted"/>
<reference evidence="1" key="1">
    <citation type="submission" date="2020-05" db="EMBL/GenBank/DDBJ databases">
        <authorList>
            <person name="Rincon C."/>
            <person name="Sanders R I."/>
            <person name="Robbins C."/>
            <person name="Chaturvedi A."/>
        </authorList>
    </citation>
    <scope>NUCLEOTIDE SEQUENCE</scope>
    <source>
        <strain evidence="1">CHB12</strain>
    </source>
</reference>
<accession>A0A915ZT49</accession>
<name>A0A915ZT49_9GLOM</name>